<protein>
    <submittedName>
        <fullName evidence="1">Uncharacterized protein</fullName>
    </submittedName>
</protein>
<reference evidence="1 2" key="1">
    <citation type="submission" date="2022-04" db="EMBL/GenBank/DDBJ databases">
        <title>Roseobacter sp. WL0113 is a bacterium isolated from neritic sediment.</title>
        <authorList>
            <person name="Wang L."/>
            <person name="He W."/>
            <person name="Zhang D.-F."/>
        </authorList>
    </citation>
    <scope>NUCLEOTIDE SEQUENCE [LARGE SCALE GENOMIC DNA]</scope>
    <source>
        <strain evidence="1 2">WL0113</strain>
    </source>
</reference>
<accession>A0ABT3BJH0</accession>
<dbReference type="EMBL" id="JALIEB010000018">
    <property type="protein sequence ID" value="MCV3273695.1"/>
    <property type="molecule type" value="Genomic_DNA"/>
</dbReference>
<dbReference type="RefSeq" id="WP_263845905.1">
    <property type="nucleotide sequence ID" value="NZ_JALIEB010000018.1"/>
</dbReference>
<keyword evidence="2" id="KW-1185">Reference proteome</keyword>
<evidence type="ECO:0000313" key="2">
    <source>
        <dbReference type="Proteomes" id="UP001208690"/>
    </source>
</evidence>
<name>A0ABT3BJH0_9RHOB</name>
<evidence type="ECO:0000313" key="1">
    <source>
        <dbReference type="EMBL" id="MCV3273695.1"/>
    </source>
</evidence>
<sequence length="107" mass="11819">MTDRGVALSAVVTLELFPESIRQAIIAEHSFMSWFGLPVSTTVTFLPDGNKFVVEDLYDCAQSVFDSTKHVELKEADTDAVWVADGYDPEQATFLLLNGKFEISIDG</sequence>
<dbReference type="Proteomes" id="UP001208690">
    <property type="component" value="Unassembled WGS sequence"/>
</dbReference>
<gene>
    <name evidence="1" type="ORF">MUB52_19860</name>
</gene>
<organism evidence="1 2">
    <name type="scientific">Roseobacter sinensis</name>
    <dbReference type="NCBI Taxonomy" id="2931391"/>
    <lineage>
        <taxon>Bacteria</taxon>
        <taxon>Pseudomonadati</taxon>
        <taxon>Pseudomonadota</taxon>
        <taxon>Alphaproteobacteria</taxon>
        <taxon>Rhodobacterales</taxon>
        <taxon>Roseobacteraceae</taxon>
        <taxon>Roseobacter</taxon>
    </lineage>
</organism>
<comment type="caution">
    <text evidence="1">The sequence shown here is derived from an EMBL/GenBank/DDBJ whole genome shotgun (WGS) entry which is preliminary data.</text>
</comment>
<proteinExistence type="predicted"/>